<comment type="caution">
    <text evidence="3">The sequence shown here is derived from an EMBL/GenBank/DDBJ whole genome shotgun (WGS) entry which is preliminary data.</text>
</comment>
<dbReference type="InterPro" id="IPR025110">
    <property type="entry name" value="AMP-bd_C"/>
</dbReference>
<protein>
    <submittedName>
        <fullName evidence="3">Long-chain-fatty-acid--CoA ligase</fullName>
    </submittedName>
</protein>
<dbReference type="PANTHER" id="PTHR43767">
    <property type="entry name" value="LONG-CHAIN-FATTY-ACID--COA LIGASE"/>
    <property type="match status" value="1"/>
</dbReference>
<keyword evidence="4" id="KW-1185">Reference proteome</keyword>
<dbReference type="Gene3D" id="3.30.300.30">
    <property type="match status" value="1"/>
</dbReference>
<feature type="domain" description="AMP-binding enzyme C-terminal" evidence="2">
    <location>
        <begin position="417"/>
        <end position="492"/>
    </location>
</feature>
<keyword evidence="3" id="KW-0436">Ligase</keyword>
<organism evidence="3 4">
    <name type="scientific">Halobacillus kuroshimensis</name>
    <dbReference type="NCBI Taxonomy" id="302481"/>
    <lineage>
        <taxon>Bacteria</taxon>
        <taxon>Bacillati</taxon>
        <taxon>Bacillota</taxon>
        <taxon>Bacilli</taxon>
        <taxon>Bacillales</taxon>
        <taxon>Bacillaceae</taxon>
        <taxon>Halobacillus</taxon>
    </lineage>
</organism>
<dbReference type="SUPFAM" id="SSF56801">
    <property type="entry name" value="Acetyl-CoA synthetase-like"/>
    <property type="match status" value="1"/>
</dbReference>
<feature type="domain" description="AMP-dependent synthetase/ligase" evidence="1">
    <location>
        <begin position="9"/>
        <end position="367"/>
    </location>
</feature>
<evidence type="ECO:0000259" key="2">
    <source>
        <dbReference type="Pfam" id="PF13193"/>
    </source>
</evidence>
<name>A0ABS3DVM1_9BACI</name>
<reference evidence="3 4" key="1">
    <citation type="submission" date="2020-12" db="EMBL/GenBank/DDBJ databases">
        <title>Oil enriched cultivation method for isolating marine PHA-producing bacteria.</title>
        <authorList>
            <person name="Zheng W."/>
            <person name="Yu S."/>
            <person name="Huang Y."/>
        </authorList>
    </citation>
    <scope>NUCLEOTIDE SEQUENCE [LARGE SCALE GENOMIC DNA]</scope>
    <source>
        <strain evidence="3 4">SY-2-6</strain>
    </source>
</reference>
<gene>
    <name evidence="3" type="ORF">JF544_09030</name>
</gene>
<dbReference type="RefSeq" id="WP_206933493.1">
    <property type="nucleotide sequence ID" value="NZ_JAEKJY010000002.1"/>
</dbReference>
<proteinExistence type="predicted"/>
<dbReference type="Pfam" id="PF00501">
    <property type="entry name" value="AMP-binding"/>
    <property type="match status" value="1"/>
</dbReference>
<evidence type="ECO:0000313" key="4">
    <source>
        <dbReference type="Proteomes" id="UP000663970"/>
    </source>
</evidence>
<dbReference type="PANTHER" id="PTHR43767:SF1">
    <property type="entry name" value="NONRIBOSOMAL PEPTIDE SYNTHASE PES1 (EUROFUNG)-RELATED"/>
    <property type="match status" value="1"/>
</dbReference>
<dbReference type="InterPro" id="IPR020845">
    <property type="entry name" value="AMP-binding_CS"/>
</dbReference>
<dbReference type="GO" id="GO:0016874">
    <property type="term" value="F:ligase activity"/>
    <property type="evidence" value="ECO:0007669"/>
    <property type="project" value="UniProtKB-KW"/>
</dbReference>
<dbReference type="Gene3D" id="3.40.50.12780">
    <property type="entry name" value="N-terminal domain of ligase-like"/>
    <property type="match status" value="1"/>
</dbReference>
<accession>A0ABS3DVM1</accession>
<dbReference type="Pfam" id="PF13193">
    <property type="entry name" value="AMP-binding_C"/>
    <property type="match status" value="1"/>
</dbReference>
<dbReference type="NCBIfam" id="NF004837">
    <property type="entry name" value="PRK06187.1"/>
    <property type="match status" value="1"/>
</dbReference>
<evidence type="ECO:0000313" key="3">
    <source>
        <dbReference type="EMBL" id="MBN8235395.1"/>
    </source>
</evidence>
<dbReference type="Proteomes" id="UP000663970">
    <property type="component" value="Unassembled WGS sequence"/>
</dbReference>
<dbReference type="InterPro" id="IPR000873">
    <property type="entry name" value="AMP-dep_synth/lig_dom"/>
</dbReference>
<dbReference type="InterPro" id="IPR042099">
    <property type="entry name" value="ANL_N_sf"/>
</dbReference>
<dbReference type="EMBL" id="JAEKJY010000002">
    <property type="protein sequence ID" value="MBN8235395.1"/>
    <property type="molecule type" value="Genomic_DNA"/>
</dbReference>
<dbReference type="InterPro" id="IPR045851">
    <property type="entry name" value="AMP-bd_C_sf"/>
</dbReference>
<sequence length="510" mass="57080">MNVSEMLAYQARKYPDKDGLISPDRRLSYKEWNEQVNQMARAFMRLGVERGDKIVIHMPNTIEFIVSYFAAHRAGAVVVPIHARLIEKEVSYIYDHSDAVVLLTHEQTWPQVQGLAEDNTGTFIKTGASQGNWLSYSALLAQEEALEVVNDASEEEEASILYTSGTTGTPKGVVFTHKNILSVSIMMAIEMEMKVSSRILHMMPLSHSAPLHLFLTAGTYVGAAHVTASSFTPDLLLELASREKTTHFFGAPVAYLMAARHPDVADTDMSWMKHWVYGGAPLSRTEVDFIQEQLDTESLYCVYGLTEAGPNGTLLLPSEHERKAGSIGQRAALNCEMKIARDDGQETGAGEVGEICLRGDGVMKAYYKDPDLTREVMQDGWLKTGDLAVRDEEGYVWVVDRMKDMIISGGVNIYPREIETILLQHPLIEDAAVTGVPHPDWGETVKAFIVSHSRIDQLEEECRSFLENHLAGYKIPRLYEEVQELPRNATGKLLKHRLREENQQVQGERS</sequence>
<dbReference type="InterPro" id="IPR050237">
    <property type="entry name" value="ATP-dep_AMP-bd_enzyme"/>
</dbReference>
<evidence type="ECO:0000259" key="1">
    <source>
        <dbReference type="Pfam" id="PF00501"/>
    </source>
</evidence>
<dbReference type="PROSITE" id="PS00455">
    <property type="entry name" value="AMP_BINDING"/>
    <property type="match status" value="1"/>
</dbReference>